<organism evidence="1 2">
    <name type="scientific">Dethiosulfatibacter aminovorans DSM 17477</name>
    <dbReference type="NCBI Taxonomy" id="1121476"/>
    <lineage>
        <taxon>Bacteria</taxon>
        <taxon>Bacillati</taxon>
        <taxon>Bacillota</taxon>
        <taxon>Tissierellia</taxon>
        <taxon>Dethiosulfatibacter</taxon>
    </lineage>
</organism>
<dbReference type="SUPFAM" id="SSF88659">
    <property type="entry name" value="Sigma3 and sigma4 domains of RNA polymerase sigma factors"/>
    <property type="match status" value="1"/>
</dbReference>
<dbReference type="InterPro" id="IPR013324">
    <property type="entry name" value="RNA_pol_sigma_r3/r4-like"/>
</dbReference>
<evidence type="ECO:0000313" key="2">
    <source>
        <dbReference type="Proteomes" id="UP000184052"/>
    </source>
</evidence>
<dbReference type="RefSeq" id="WP_073050410.1">
    <property type="nucleotide sequence ID" value="NZ_FQZL01000029.1"/>
</dbReference>
<dbReference type="AlphaFoldDB" id="A0A1M6L0B1"/>
<dbReference type="Proteomes" id="UP000184052">
    <property type="component" value="Unassembled WGS sequence"/>
</dbReference>
<evidence type="ECO:0000313" key="1">
    <source>
        <dbReference type="EMBL" id="SHJ64574.1"/>
    </source>
</evidence>
<sequence>MSIVSVYETREMSRTDSIRYIFSHEGEVRDSLSFLEETMNSEEIASFFLERLKNLSRVEKRAIFLYFVYRFNLRELVEVLGISENRMCDIVQQIADVFRIRLQNVG</sequence>
<dbReference type="EMBL" id="FQZL01000029">
    <property type="protein sequence ID" value="SHJ64574.1"/>
    <property type="molecule type" value="Genomic_DNA"/>
</dbReference>
<gene>
    <name evidence="1" type="ORF">SAMN02745751_03030</name>
</gene>
<accession>A0A1M6L0B1</accession>
<keyword evidence="2" id="KW-1185">Reference proteome</keyword>
<protein>
    <recommendedName>
        <fullName evidence="3">Sigma-70, region 4</fullName>
    </recommendedName>
</protein>
<proteinExistence type="predicted"/>
<name>A0A1M6L0B1_9FIRM</name>
<evidence type="ECO:0008006" key="3">
    <source>
        <dbReference type="Google" id="ProtNLM"/>
    </source>
</evidence>
<dbReference type="OrthoDB" id="9799825at2"/>
<dbReference type="Gene3D" id="1.20.140.160">
    <property type="match status" value="1"/>
</dbReference>
<reference evidence="1 2" key="1">
    <citation type="submission" date="2016-11" db="EMBL/GenBank/DDBJ databases">
        <authorList>
            <person name="Jaros S."/>
            <person name="Januszkiewicz K."/>
            <person name="Wedrychowicz H."/>
        </authorList>
    </citation>
    <scope>NUCLEOTIDE SEQUENCE [LARGE SCALE GENOMIC DNA]</scope>
    <source>
        <strain evidence="1 2">DSM 17477</strain>
    </source>
</reference>